<organism evidence="4 5">
    <name type="scientific">Ramlibacter ginsenosidimutans</name>
    <dbReference type="NCBI Taxonomy" id="502333"/>
    <lineage>
        <taxon>Bacteria</taxon>
        <taxon>Pseudomonadati</taxon>
        <taxon>Pseudomonadota</taxon>
        <taxon>Betaproteobacteria</taxon>
        <taxon>Burkholderiales</taxon>
        <taxon>Comamonadaceae</taxon>
        <taxon>Ramlibacter</taxon>
    </lineage>
</organism>
<dbReference type="Gene3D" id="1.10.1470.10">
    <property type="entry name" value="YjbJ"/>
    <property type="match status" value="1"/>
</dbReference>
<dbReference type="RefSeq" id="WP_201175059.1">
    <property type="nucleotide sequence ID" value="NZ_JAEPWM010000009.1"/>
</dbReference>
<dbReference type="EMBL" id="JAEPWM010000009">
    <property type="protein sequence ID" value="MBK6008193.1"/>
    <property type="molecule type" value="Genomic_DNA"/>
</dbReference>
<evidence type="ECO:0000259" key="3">
    <source>
        <dbReference type="Pfam" id="PF05532"/>
    </source>
</evidence>
<reference evidence="4" key="2">
    <citation type="submission" date="2021-01" db="EMBL/GenBank/DDBJ databases">
        <authorList>
            <person name="Kang M."/>
        </authorList>
    </citation>
    <scope>NUCLEOTIDE SEQUENCE</scope>
    <source>
        <strain evidence="4">KACC 17527</strain>
    </source>
</reference>
<name>A0A934WP43_9BURK</name>
<dbReference type="InterPro" id="IPR036629">
    <property type="entry name" value="YjbJ_sf"/>
</dbReference>
<dbReference type="SUPFAM" id="SSF69047">
    <property type="entry name" value="Hypothetical protein YjbJ"/>
    <property type="match status" value="1"/>
</dbReference>
<protein>
    <submittedName>
        <fullName evidence="4">CsbD family protein</fullName>
    </submittedName>
</protein>
<proteinExistence type="inferred from homology"/>
<dbReference type="Pfam" id="PF05532">
    <property type="entry name" value="CsbD"/>
    <property type="match status" value="1"/>
</dbReference>
<dbReference type="AlphaFoldDB" id="A0A934WP43"/>
<dbReference type="PANTHER" id="PTHR34977:SF1">
    <property type="entry name" value="UPF0337 PROTEIN YJBJ"/>
    <property type="match status" value="1"/>
</dbReference>
<comment type="caution">
    <text evidence="4">The sequence shown here is derived from an EMBL/GenBank/DDBJ whole genome shotgun (WGS) entry which is preliminary data.</text>
</comment>
<evidence type="ECO:0000313" key="4">
    <source>
        <dbReference type="EMBL" id="MBK6008193.1"/>
    </source>
</evidence>
<comment type="similarity">
    <text evidence="1">Belongs to the UPF0337 (CsbD) family.</text>
</comment>
<dbReference type="Proteomes" id="UP000630528">
    <property type="component" value="Unassembled WGS sequence"/>
</dbReference>
<dbReference type="InterPro" id="IPR026042">
    <property type="entry name" value="YjbJ"/>
</dbReference>
<feature type="domain" description="CsbD-like" evidence="3">
    <location>
        <begin position="4"/>
        <end position="56"/>
    </location>
</feature>
<accession>A0A934WP43</accession>
<dbReference type="InterPro" id="IPR050423">
    <property type="entry name" value="UPF0337_stress_rsp"/>
</dbReference>
<reference evidence="4" key="1">
    <citation type="journal article" date="2012" name="J. Microbiol. Biotechnol.">
        <title>Ramlibacter ginsenosidimutans sp. nov., with ginsenoside-converting activity.</title>
        <authorList>
            <person name="Wang L."/>
            <person name="An D.S."/>
            <person name="Kim S.G."/>
            <person name="Jin F.X."/>
            <person name="Kim S.C."/>
            <person name="Lee S.T."/>
            <person name="Im W.T."/>
        </authorList>
    </citation>
    <scope>NUCLEOTIDE SEQUENCE</scope>
    <source>
        <strain evidence="4">KACC 17527</strain>
    </source>
</reference>
<evidence type="ECO:0000256" key="1">
    <source>
        <dbReference type="ARBA" id="ARBA00009129"/>
    </source>
</evidence>
<dbReference type="InterPro" id="IPR008462">
    <property type="entry name" value="CsbD"/>
</dbReference>
<sequence>MNQDRIEGRWKQLKGKVKEQWGKLTDDDLDIIAGRREQLLGRIQQRHGLAKDEAERQVRDWEGKNPDARFERKDDGR</sequence>
<gene>
    <name evidence="4" type="ORF">JJB11_18980</name>
</gene>
<keyword evidence="5" id="KW-1185">Reference proteome</keyword>
<evidence type="ECO:0000313" key="5">
    <source>
        <dbReference type="Proteomes" id="UP000630528"/>
    </source>
</evidence>
<feature type="region of interest" description="Disordered" evidence="2">
    <location>
        <begin position="47"/>
        <end position="77"/>
    </location>
</feature>
<feature type="compositionally biased region" description="Basic and acidic residues" evidence="2">
    <location>
        <begin position="49"/>
        <end position="77"/>
    </location>
</feature>
<dbReference type="PIRSF" id="PIRSF039008">
    <property type="entry name" value="YjbJ"/>
    <property type="match status" value="1"/>
</dbReference>
<dbReference type="PANTHER" id="PTHR34977">
    <property type="entry name" value="UPF0337 PROTEIN YJBJ"/>
    <property type="match status" value="1"/>
</dbReference>
<evidence type="ECO:0000256" key="2">
    <source>
        <dbReference type="SAM" id="MobiDB-lite"/>
    </source>
</evidence>